<dbReference type="Proteomes" id="UP000234275">
    <property type="component" value="Unassembled WGS sequence"/>
</dbReference>
<dbReference type="CDD" id="cd05399">
    <property type="entry name" value="NT_Rel-Spo_like"/>
    <property type="match status" value="1"/>
</dbReference>
<dbReference type="Gene3D" id="3.30.460.10">
    <property type="entry name" value="Beta Polymerase, domain 2"/>
    <property type="match status" value="1"/>
</dbReference>
<dbReference type="EMBL" id="MSFO01000004">
    <property type="protein sequence ID" value="PLB49771.1"/>
    <property type="molecule type" value="Genomic_DNA"/>
</dbReference>
<dbReference type="RefSeq" id="XP_024705073.1">
    <property type="nucleotide sequence ID" value="XM_024854755.1"/>
</dbReference>
<reference evidence="2 3" key="1">
    <citation type="submission" date="2016-12" db="EMBL/GenBank/DDBJ databases">
        <title>The genomes of Aspergillus section Nigri reveals drivers in fungal speciation.</title>
        <authorList>
            <consortium name="DOE Joint Genome Institute"/>
            <person name="Vesth T.C."/>
            <person name="Nybo J."/>
            <person name="Theobald S."/>
            <person name="Brandl J."/>
            <person name="Frisvad J.C."/>
            <person name="Nielsen K.F."/>
            <person name="Lyhne E.K."/>
            <person name="Kogle M.E."/>
            <person name="Kuo A."/>
            <person name="Riley R."/>
            <person name="Clum A."/>
            <person name="Nolan M."/>
            <person name="Lipzen A."/>
            <person name="Salamov A."/>
            <person name="Henrissat B."/>
            <person name="Wiebenga A."/>
            <person name="De Vries R.P."/>
            <person name="Grigoriev I.V."/>
            <person name="Mortensen U.H."/>
            <person name="Andersen M.R."/>
            <person name="Baker S.E."/>
        </authorList>
    </citation>
    <scope>NUCLEOTIDE SEQUENCE [LARGE SCALE GENOMIC DNA]</scope>
    <source>
        <strain evidence="2 3">IBT 23096</strain>
    </source>
</reference>
<evidence type="ECO:0000259" key="1">
    <source>
        <dbReference type="SMART" id="SM00954"/>
    </source>
</evidence>
<name>A0A2I2GA73_9EURO</name>
<protein>
    <recommendedName>
        <fullName evidence="1">RelA/SpoT domain-containing protein</fullName>
    </recommendedName>
</protein>
<dbReference type="VEuPathDB" id="FungiDB:P170DRAFT_510241"/>
<dbReference type="Pfam" id="PF04607">
    <property type="entry name" value="RelA_SpoT"/>
    <property type="match status" value="1"/>
</dbReference>
<gene>
    <name evidence="2" type="ORF">P170DRAFT_510241</name>
</gene>
<proteinExistence type="predicted"/>
<comment type="caution">
    <text evidence="2">The sequence shown here is derived from an EMBL/GenBank/DDBJ whole genome shotgun (WGS) entry which is preliminary data.</text>
</comment>
<dbReference type="PANTHER" id="PTHR41773:SF1">
    <property type="entry name" value="RELA_SPOT DOMAIN-CONTAINING PROTEIN"/>
    <property type="match status" value="1"/>
</dbReference>
<evidence type="ECO:0000313" key="3">
    <source>
        <dbReference type="Proteomes" id="UP000234275"/>
    </source>
</evidence>
<dbReference type="AlphaFoldDB" id="A0A2I2GA73"/>
<dbReference type="PANTHER" id="PTHR41773">
    <property type="entry name" value="GTP PYROPHOSPHATASE-RELATED"/>
    <property type="match status" value="1"/>
</dbReference>
<dbReference type="InterPro" id="IPR007685">
    <property type="entry name" value="RelA_SpoT"/>
</dbReference>
<dbReference type="GO" id="GO:0015969">
    <property type="term" value="P:guanosine tetraphosphate metabolic process"/>
    <property type="evidence" value="ECO:0007669"/>
    <property type="project" value="InterPro"/>
</dbReference>
<keyword evidence="3" id="KW-1185">Reference proteome</keyword>
<dbReference type="OrthoDB" id="4719016at2759"/>
<dbReference type="STRING" id="1392250.A0A2I2GA73"/>
<dbReference type="SMART" id="SM00954">
    <property type="entry name" value="RelA_SpoT"/>
    <property type="match status" value="1"/>
</dbReference>
<sequence length="726" mass="82758">MDSTQEISDWEDLHSLFHLKADTMLLYTNEVRRICSEALTASNIRHPPITSRIKSWESAKGSIGRRNRERALRGRLREAVEAQDRKWEDYARESGLSLCNEETEPLKSPEEMLRALPDFGGIRISLYFPGDLKRVTAILEERFNVMRRIEKGQGAPDNVQSLEERLELLQDPDRNRNGATDTNQIQRYMRTFTGYKATHFVVKLHYKDIQESRRYSWKDAVVEIQIGTLVMHVWSEIEHDMIYKPLDSQGAKVSEDEERILDLINGLVLTGEAALQQLEASTAKRLNKRAEDQKLMASSHYELATWIEKDCEERGILLEGAKWRNLEQLFNILKTTESHRHSEVTKLIEDATQQTSSRNSLPAEILWSLCKNAVYSEWEPSNNLSVDGLIENAKVWALRLVHSVNFAMYLGVVKDLLDVHPLPNLPSMVSFLDLVHPDSPKGFDPNTAETIAKCCRAIVDPETRPGVTSNTLVRVAMSLPVTKLVGMFTESSVSLGTPIPASITLLLPVKDKTDPGMNFQDADEPYRAIELIDFYLDSSQDQILIWDRLTRQLPNSQTRKPIENRFFFPTTFLRDSWGWKLVDVSAPLSLAKMDPKDLGASANCSERPSYSVAPPCLITYRHSFPEEQEDGVLDLAYRFYPKEQWDAVRKAWGMVKALRPKYLVQGRKSEYSIYRSEGISHSEGSMNFLSRGSFIDDGCLIGITPNVAEDPSELPFLYDELFGCMK</sequence>
<dbReference type="SUPFAM" id="SSF81301">
    <property type="entry name" value="Nucleotidyltransferase"/>
    <property type="match status" value="1"/>
</dbReference>
<dbReference type="GeneID" id="36562461"/>
<accession>A0A2I2GA73</accession>
<organism evidence="2 3">
    <name type="scientific">Aspergillus steynii IBT 23096</name>
    <dbReference type="NCBI Taxonomy" id="1392250"/>
    <lineage>
        <taxon>Eukaryota</taxon>
        <taxon>Fungi</taxon>
        <taxon>Dikarya</taxon>
        <taxon>Ascomycota</taxon>
        <taxon>Pezizomycotina</taxon>
        <taxon>Eurotiomycetes</taxon>
        <taxon>Eurotiomycetidae</taxon>
        <taxon>Eurotiales</taxon>
        <taxon>Aspergillaceae</taxon>
        <taxon>Aspergillus</taxon>
        <taxon>Aspergillus subgen. Circumdati</taxon>
    </lineage>
</organism>
<dbReference type="InterPro" id="IPR043519">
    <property type="entry name" value="NT_sf"/>
</dbReference>
<feature type="domain" description="RelA/SpoT" evidence="1">
    <location>
        <begin position="91"/>
        <end position="249"/>
    </location>
</feature>
<evidence type="ECO:0000313" key="2">
    <source>
        <dbReference type="EMBL" id="PLB49771.1"/>
    </source>
</evidence>